<dbReference type="PRINTS" id="PR00056">
    <property type="entry name" value="HSFDOMAIN"/>
</dbReference>
<keyword evidence="8" id="KW-0346">Stress response</keyword>
<dbReference type="PANTHER" id="PTHR10015">
    <property type="entry name" value="HEAT SHOCK TRANSCRIPTION FACTOR"/>
    <property type="match status" value="1"/>
</dbReference>
<organism evidence="7 8">
    <name type="scientific">Hydra vulgaris</name>
    <name type="common">Hydra</name>
    <name type="synonym">Hydra attenuata</name>
    <dbReference type="NCBI Taxonomy" id="6087"/>
    <lineage>
        <taxon>Eukaryota</taxon>
        <taxon>Metazoa</taxon>
        <taxon>Cnidaria</taxon>
        <taxon>Hydrozoa</taxon>
        <taxon>Hydroidolina</taxon>
        <taxon>Anthoathecata</taxon>
        <taxon>Aplanulata</taxon>
        <taxon>Hydridae</taxon>
        <taxon>Hydra</taxon>
    </lineage>
</organism>
<accession>A0ABM4CCU0</accession>
<evidence type="ECO:0000259" key="6">
    <source>
        <dbReference type="SMART" id="SM00415"/>
    </source>
</evidence>
<dbReference type="PANTHER" id="PTHR10015:SF465">
    <property type="entry name" value="HSF-TYPE DNA-BINDING DOMAIN-CONTAINING PROTEIN"/>
    <property type="match status" value="1"/>
</dbReference>
<keyword evidence="4" id="KW-0539">Nucleus</keyword>
<dbReference type="SMART" id="SM00415">
    <property type="entry name" value="HSF"/>
    <property type="match status" value="1"/>
</dbReference>
<dbReference type="RefSeq" id="XP_065659486.1">
    <property type="nucleotide sequence ID" value="XM_065803414.1"/>
</dbReference>
<reference evidence="8" key="1">
    <citation type="submission" date="2025-08" db="UniProtKB">
        <authorList>
            <consortium name="RefSeq"/>
        </authorList>
    </citation>
    <scope>IDENTIFICATION</scope>
</reference>
<evidence type="ECO:0000256" key="3">
    <source>
        <dbReference type="ARBA" id="ARBA00023125"/>
    </source>
</evidence>
<comment type="similarity">
    <text evidence="2 5">Belongs to the HSF family.</text>
</comment>
<protein>
    <submittedName>
        <fullName evidence="8">Heat shock factor protein 2</fullName>
    </submittedName>
</protein>
<keyword evidence="7" id="KW-1185">Reference proteome</keyword>
<dbReference type="Pfam" id="PF00447">
    <property type="entry name" value="HSF_DNA-bind"/>
    <property type="match status" value="1"/>
</dbReference>
<evidence type="ECO:0000313" key="7">
    <source>
        <dbReference type="Proteomes" id="UP001652625"/>
    </source>
</evidence>
<evidence type="ECO:0000256" key="5">
    <source>
        <dbReference type="RuleBase" id="RU004020"/>
    </source>
</evidence>
<keyword evidence="3" id="KW-0238">DNA-binding</keyword>
<dbReference type="InterPro" id="IPR036388">
    <property type="entry name" value="WH-like_DNA-bd_sf"/>
</dbReference>
<gene>
    <name evidence="8" type="primary">LOC100206582</name>
</gene>
<feature type="domain" description="HSF-type DNA-binding" evidence="6">
    <location>
        <begin position="25"/>
        <end position="128"/>
    </location>
</feature>
<dbReference type="SUPFAM" id="SSF46785">
    <property type="entry name" value="Winged helix' DNA-binding domain"/>
    <property type="match status" value="1"/>
</dbReference>
<dbReference type="InterPro" id="IPR036390">
    <property type="entry name" value="WH_DNA-bd_sf"/>
</dbReference>
<proteinExistence type="inferred from homology"/>
<comment type="subcellular location">
    <subcellularLocation>
        <location evidence="1">Nucleus</location>
    </subcellularLocation>
</comment>
<dbReference type="InterPro" id="IPR000232">
    <property type="entry name" value="HSF_DNA-bd"/>
</dbReference>
<evidence type="ECO:0000313" key="8">
    <source>
        <dbReference type="RefSeq" id="XP_065659486.1"/>
    </source>
</evidence>
<dbReference type="GeneID" id="100206582"/>
<sequence>MSNLNDNKENLLSFHLRHFSKKNKPLSPFVSKLRFLLNNPKYRHAIHWSEDGCYIVVTDIESFRQSILENEEEMFKTNNFTSFVRQLNLYGFRKIPSNGKCDPMKNMKFEHLYFRREQPDLMHLVHRTCLPSRRRSDIGITLKNTQACHETLSKKSIESAVKSNHFLNQQAPFYTSYYNNEHEIKDIFFETPIKNILLEENCKKKKEFNYTKTLNDSFTVKPTSVFHKVYKEHDYAISGSSSDVSNQDLTSADIIVDEKLTYAFLNRNFNEEKEVVQSLLSLKYSRSISSKTKWDALSTLADVSLKLPHNETSIADELPYFKNQEIKYS</sequence>
<name>A0ABM4CCU0_HYDVU</name>
<evidence type="ECO:0000256" key="2">
    <source>
        <dbReference type="ARBA" id="ARBA00006403"/>
    </source>
</evidence>
<evidence type="ECO:0000256" key="4">
    <source>
        <dbReference type="ARBA" id="ARBA00023242"/>
    </source>
</evidence>
<evidence type="ECO:0000256" key="1">
    <source>
        <dbReference type="ARBA" id="ARBA00004123"/>
    </source>
</evidence>
<dbReference type="Gene3D" id="1.10.10.10">
    <property type="entry name" value="Winged helix-like DNA-binding domain superfamily/Winged helix DNA-binding domain"/>
    <property type="match status" value="1"/>
</dbReference>
<dbReference type="Proteomes" id="UP001652625">
    <property type="component" value="Chromosome 08"/>
</dbReference>